<dbReference type="SUPFAM" id="SSF103473">
    <property type="entry name" value="MFS general substrate transporter"/>
    <property type="match status" value="1"/>
</dbReference>
<feature type="transmembrane region" description="Helical" evidence="4">
    <location>
        <begin position="60"/>
        <end position="80"/>
    </location>
</feature>
<dbReference type="InterPro" id="IPR011701">
    <property type="entry name" value="MFS"/>
</dbReference>
<feature type="transmembrane region" description="Helical" evidence="4">
    <location>
        <begin position="313"/>
        <end position="336"/>
    </location>
</feature>
<dbReference type="PANTHER" id="PTHR23523:SF2">
    <property type="entry name" value="2-NITROIMIDAZOLE TRANSPORTER"/>
    <property type="match status" value="1"/>
</dbReference>
<dbReference type="Proteomes" id="UP000545386">
    <property type="component" value="Unassembled WGS sequence"/>
</dbReference>
<reference evidence="6 7" key="1">
    <citation type="submission" date="2020-08" db="EMBL/GenBank/DDBJ databases">
        <title>Paraeoetvoesia sp. YC-7-48 draft genome sequence.</title>
        <authorList>
            <person name="Yao L."/>
        </authorList>
    </citation>
    <scope>NUCLEOTIDE SEQUENCE [LARGE SCALE GENOMIC DNA]</scope>
    <source>
        <strain evidence="7">YC-7-48</strain>
    </source>
</reference>
<dbReference type="GO" id="GO:0022857">
    <property type="term" value="F:transmembrane transporter activity"/>
    <property type="evidence" value="ECO:0007669"/>
    <property type="project" value="InterPro"/>
</dbReference>
<dbReference type="PROSITE" id="PS50850">
    <property type="entry name" value="MFS"/>
    <property type="match status" value="1"/>
</dbReference>
<dbReference type="RefSeq" id="WP_185778785.1">
    <property type="nucleotide sequence ID" value="NZ_JACJUU010000002.1"/>
</dbReference>
<evidence type="ECO:0000256" key="1">
    <source>
        <dbReference type="ARBA" id="ARBA00022692"/>
    </source>
</evidence>
<feature type="transmembrane region" description="Helical" evidence="4">
    <location>
        <begin position="376"/>
        <end position="398"/>
    </location>
</feature>
<evidence type="ECO:0000256" key="2">
    <source>
        <dbReference type="ARBA" id="ARBA00022989"/>
    </source>
</evidence>
<feature type="transmembrane region" description="Helical" evidence="4">
    <location>
        <begin position="221"/>
        <end position="244"/>
    </location>
</feature>
<feature type="transmembrane region" description="Helical" evidence="4">
    <location>
        <begin position="343"/>
        <end position="370"/>
    </location>
</feature>
<feature type="transmembrane region" description="Helical" evidence="4">
    <location>
        <begin position="116"/>
        <end position="137"/>
    </location>
</feature>
<dbReference type="CDD" id="cd17339">
    <property type="entry name" value="MFS_NIMT_CynX_like"/>
    <property type="match status" value="1"/>
</dbReference>
<keyword evidence="3 4" id="KW-0472">Membrane</keyword>
<dbReference type="EMBL" id="JACJUU010000002">
    <property type="protein sequence ID" value="MBC2768972.1"/>
    <property type="molecule type" value="Genomic_DNA"/>
</dbReference>
<dbReference type="Gene3D" id="1.20.1250.20">
    <property type="entry name" value="MFS general substrate transporter like domains"/>
    <property type="match status" value="2"/>
</dbReference>
<dbReference type="Pfam" id="PF07690">
    <property type="entry name" value="MFS_1"/>
    <property type="match status" value="1"/>
</dbReference>
<keyword evidence="2 4" id="KW-1133">Transmembrane helix</keyword>
<feature type="transmembrane region" description="Helical" evidence="4">
    <location>
        <begin position="290"/>
        <end position="307"/>
    </location>
</feature>
<dbReference type="InterPro" id="IPR052524">
    <property type="entry name" value="MFS_Cyanate_Porter"/>
</dbReference>
<dbReference type="InterPro" id="IPR020846">
    <property type="entry name" value="MFS_dom"/>
</dbReference>
<protein>
    <submittedName>
        <fullName evidence="6">CynX/NimT family MFS transporter</fullName>
    </submittedName>
</protein>
<feature type="transmembrane region" description="Helical" evidence="4">
    <location>
        <begin position="149"/>
        <end position="168"/>
    </location>
</feature>
<evidence type="ECO:0000259" key="5">
    <source>
        <dbReference type="PROSITE" id="PS50850"/>
    </source>
</evidence>
<evidence type="ECO:0000256" key="4">
    <source>
        <dbReference type="SAM" id="Phobius"/>
    </source>
</evidence>
<evidence type="ECO:0000313" key="6">
    <source>
        <dbReference type="EMBL" id="MBC2768972.1"/>
    </source>
</evidence>
<evidence type="ECO:0000256" key="3">
    <source>
        <dbReference type="ARBA" id="ARBA00023136"/>
    </source>
</evidence>
<feature type="transmembrane region" description="Helical" evidence="4">
    <location>
        <begin position="180"/>
        <end position="200"/>
    </location>
</feature>
<keyword evidence="1 4" id="KW-0812">Transmembrane</keyword>
<sequence>MSTHPDAAQPPSTTQTEGTIRSKLLLVFAICFISINLRSALISVGPVVESIRQNLSLSGTMVGLLLTLPILCFGAFAPFAPRLQRYRSPEQLVTLALLVLCVGVALRSLFGTFGLFAGTLVSGAAISVVMVMLPSLIKKNFATQAGAMMGLYSTALCLGATVAAAFTVPVESIPGSDWRWALAFWNLPLFIAIALWLPYSKAGKANPLAATAKLPKLRHNALAWQVSLFMGIQSSIAYCVFGWLPVILVDRGLTPLAAGFMLSICMGVQVITSLSAPWMATRSKDQRSTIALMLALSVVGLMTTIYAPLETMWLWSTILGLGLGGVFSMALALLVLRAPSPQVAASLSGMAQGVGYTVAATGPIIVGVLHELTGNWHAVAVFYLVLATGSFTFGMGAGRNLYIKPDPKS</sequence>
<feature type="transmembrane region" description="Helical" evidence="4">
    <location>
        <begin position="24"/>
        <end position="48"/>
    </location>
</feature>
<dbReference type="InterPro" id="IPR036259">
    <property type="entry name" value="MFS_trans_sf"/>
</dbReference>
<gene>
    <name evidence="6" type="ORF">GTU67_03470</name>
</gene>
<feature type="transmembrane region" description="Helical" evidence="4">
    <location>
        <begin position="256"/>
        <end position="278"/>
    </location>
</feature>
<dbReference type="PANTHER" id="PTHR23523">
    <property type="match status" value="1"/>
</dbReference>
<evidence type="ECO:0000313" key="7">
    <source>
        <dbReference type="Proteomes" id="UP000545386"/>
    </source>
</evidence>
<organism evidence="6 7">
    <name type="scientific">Pusillimonas minor</name>
    <dbReference type="NCBI Taxonomy" id="2697024"/>
    <lineage>
        <taxon>Bacteria</taxon>
        <taxon>Pseudomonadati</taxon>
        <taxon>Pseudomonadota</taxon>
        <taxon>Betaproteobacteria</taxon>
        <taxon>Burkholderiales</taxon>
        <taxon>Alcaligenaceae</taxon>
        <taxon>Pusillimonas</taxon>
    </lineage>
</organism>
<name>A0A842HMM1_9BURK</name>
<comment type="caution">
    <text evidence="6">The sequence shown here is derived from an EMBL/GenBank/DDBJ whole genome shotgun (WGS) entry which is preliminary data.</text>
</comment>
<dbReference type="AlphaFoldDB" id="A0A842HMM1"/>
<feature type="transmembrane region" description="Helical" evidence="4">
    <location>
        <begin position="92"/>
        <end position="110"/>
    </location>
</feature>
<proteinExistence type="predicted"/>
<accession>A0A842HMM1</accession>
<keyword evidence="7" id="KW-1185">Reference proteome</keyword>
<feature type="domain" description="Major facilitator superfamily (MFS) profile" evidence="5">
    <location>
        <begin position="219"/>
        <end position="409"/>
    </location>
</feature>